<comment type="caution">
    <text evidence="2">The sequence shown here is derived from an EMBL/GenBank/DDBJ whole genome shotgun (WGS) entry which is preliminary data.</text>
</comment>
<evidence type="ECO:0000313" key="2">
    <source>
        <dbReference type="EMBL" id="CAH8362615.1"/>
    </source>
</evidence>
<reference evidence="2 3" key="1">
    <citation type="submission" date="2022-03" db="EMBL/GenBank/DDBJ databases">
        <authorList>
            <person name="Macdonald S."/>
            <person name="Ahmed S."/>
            <person name="Newling K."/>
        </authorList>
    </citation>
    <scope>NUCLEOTIDE SEQUENCE [LARGE SCALE GENOMIC DNA]</scope>
</reference>
<accession>A0ABC8KZ98</accession>
<protein>
    <submittedName>
        <fullName evidence="2">Uncharacterized protein</fullName>
    </submittedName>
</protein>
<organism evidence="2 3">
    <name type="scientific">Eruca vesicaria subsp. sativa</name>
    <name type="common">Garden rocket</name>
    <name type="synonym">Eruca sativa</name>
    <dbReference type="NCBI Taxonomy" id="29727"/>
    <lineage>
        <taxon>Eukaryota</taxon>
        <taxon>Viridiplantae</taxon>
        <taxon>Streptophyta</taxon>
        <taxon>Embryophyta</taxon>
        <taxon>Tracheophyta</taxon>
        <taxon>Spermatophyta</taxon>
        <taxon>Magnoliopsida</taxon>
        <taxon>eudicotyledons</taxon>
        <taxon>Gunneridae</taxon>
        <taxon>Pentapetalae</taxon>
        <taxon>rosids</taxon>
        <taxon>malvids</taxon>
        <taxon>Brassicales</taxon>
        <taxon>Brassicaceae</taxon>
        <taxon>Brassiceae</taxon>
        <taxon>Eruca</taxon>
    </lineage>
</organism>
<evidence type="ECO:0000256" key="1">
    <source>
        <dbReference type="SAM" id="MobiDB-lite"/>
    </source>
</evidence>
<dbReference type="Proteomes" id="UP001642260">
    <property type="component" value="Unassembled WGS sequence"/>
</dbReference>
<name>A0ABC8KZ98_ERUVS</name>
<dbReference type="AlphaFoldDB" id="A0ABC8KZ98"/>
<proteinExistence type="predicted"/>
<evidence type="ECO:0000313" key="3">
    <source>
        <dbReference type="Proteomes" id="UP001642260"/>
    </source>
</evidence>
<feature type="region of interest" description="Disordered" evidence="1">
    <location>
        <begin position="116"/>
        <end position="146"/>
    </location>
</feature>
<sequence>MIFSLEKRIYKALDSKLEKLVPPTGQSQHLLESTISRCLQDLDKKIGDSIGRQLKDMQAAIIKGVIDAIGATNAIPATVTEPTEPPLYDFTTPSEAADCRINDVLRALNVASDASDASLPATTAGAPAQLDHEGPIADDSAPMDLSEHQVKEQERILGAVPVSLHQGPNDDDSSPMEEEHLSPPNAIAILKEHNEGNVIETGLTAQQNIQAADVDPTVNQEAVSEEVDIDEQNQQAADVDPTANQEAVSEEVDMDEMQIPFYLFEMPSFSLGLSQEDAPVSKGHEEEALEQRKSKRAKVAPVVLQDYKCDGVTAGLSIISDLDKRFELMEQRLLNES</sequence>
<gene>
    <name evidence="2" type="ORF">ERUC_LOCUS28371</name>
</gene>
<dbReference type="EMBL" id="CAKOAT010336821">
    <property type="protein sequence ID" value="CAH8362615.1"/>
    <property type="molecule type" value="Genomic_DNA"/>
</dbReference>
<feature type="region of interest" description="Disordered" evidence="1">
    <location>
        <begin position="159"/>
        <end position="180"/>
    </location>
</feature>
<keyword evidence="3" id="KW-1185">Reference proteome</keyword>